<evidence type="ECO:0000313" key="4">
    <source>
        <dbReference type="Proteomes" id="UP000316080"/>
    </source>
</evidence>
<reference evidence="2 4" key="2">
    <citation type="journal article" date="2019" name="Nat. Microbiol.">
        <title>Wide diversity of methane and short-chain alkane metabolisms in uncultured archaea.</title>
        <authorList>
            <person name="Borrel G."/>
            <person name="Adam P.S."/>
            <person name="McKay L.J."/>
            <person name="Chen L.X."/>
            <person name="Sierra-Garcia I.N."/>
            <person name="Sieber C.M."/>
            <person name="Letourneur Q."/>
            <person name="Ghozlane A."/>
            <person name="Andersen G.L."/>
            <person name="Li W.J."/>
            <person name="Hallam S.J."/>
            <person name="Muyzer G."/>
            <person name="de Oliveira V.M."/>
            <person name="Inskeep W.P."/>
            <person name="Banfield J.F."/>
            <person name="Gribaldo S."/>
        </authorList>
    </citation>
    <scope>NUCLEOTIDE SEQUENCE [LARGE SCALE GENOMIC DNA]</scope>
    <source>
        <strain evidence="2">Verst-YHS</strain>
    </source>
</reference>
<gene>
    <name evidence="3" type="ORF">DSO09_03205</name>
    <name evidence="2" type="ORF">EF809_05825</name>
</gene>
<feature type="transmembrane region" description="Helical" evidence="1">
    <location>
        <begin position="184"/>
        <end position="205"/>
    </location>
</feature>
<dbReference type="EMBL" id="RXIH01000046">
    <property type="protein sequence ID" value="RZN55241.1"/>
    <property type="molecule type" value="Genomic_DNA"/>
</dbReference>
<dbReference type="EMBL" id="QNVI01000041">
    <property type="protein sequence ID" value="TDA38866.1"/>
    <property type="molecule type" value="Genomic_DNA"/>
</dbReference>
<sequence length="219" mass="23998">MKEKLIFAIFAVVAIVIIGIGVYYYYTYYGVPRCEACGMLITPEMDANFKLIDVDKNQRIWTCCPGCMLRSVAAHPNVHIEALDSWYGTSAPKIIIEIRNGTVVSVDPPTTKILLGAAITNSCSSNRIAINDTSVELLLKYGYNDKNPLTVFKTQLPANTPVLTIDQALPRLKAKGIAYVPPSMAFITSIIVIGIVILIVGAFTYKKLVKPKPTPTTTK</sequence>
<reference evidence="3 5" key="1">
    <citation type="journal article" date="2019" name="Nat. Microbiol.">
        <title>Expanding anaerobic alkane metabolism in the domain of Archaea.</title>
        <authorList>
            <person name="Wang Y."/>
            <person name="Wegener G."/>
            <person name="Hou J."/>
            <person name="Wang F."/>
            <person name="Xiao X."/>
        </authorList>
    </citation>
    <scope>NUCLEOTIDE SEQUENCE [LARGE SCALE GENOMIC DNA]</scope>
    <source>
        <strain evidence="3">WYZ-LMO11</strain>
    </source>
</reference>
<organism evidence="3 5">
    <name type="scientific">Thermoproteota archaeon</name>
    <dbReference type="NCBI Taxonomy" id="2056631"/>
    <lineage>
        <taxon>Archaea</taxon>
        <taxon>Thermoproteota</taxon>
    </lineage>
</organism>
<protein>
    <submittedName>
        <fullName evidence="3">Uncharacterized protein</fullName>
    </submittedName>
</protein>
<evidence type="ECO:0000313" key="2">
    <source>
        <dbReference type="EMBL" id="RZN55241.1"/>
    </source>
</evidence>
<keyword evidence="1" id="KW-1133">Transmembrane helix</keyword>
<accession>A0A523BD37</accession>
<feature type="transmembrane region" description="Helical" evidence="1">
    <location>
        <begin position="5"/>
        <end position="26"/>
    </location>
</feature>
<proteinExistence type="predicted"/>
<comment type="caution">
    <text evidence="3">The sequence shown here is derived from an EMBL/GenBank/DDBJ whole genome shotgun (WGS) entry which is preliminary data.</text>
</comment>
<keyword evidence="1" id="KW-0812">Transmembrane</keyword>
<evidence type="ECO:0000313" key="3">
    <source>
        <dbReference type="EMBL" id="TDA38866.1"/>
    </source>
</evidence>
<evidence type="ECO:0000313" key="5">
    <source>
        <dbReference type="Proteomes" id="UP000317265"/>
    </source>
</evidence>
<keyword evidence="1" id="KW-0472">Membrane</keyword>
<dbReference type="Proteomes" id="UP000317265">
    <property type="component" value="Unassembled WGS sequence"/>
</dbReference>
<evidence type="ECO:0000256" key="1">
    <source>
        <dbReference type="SAM" id="Phobius"/>
    </source>
</evidence>
<dbReference type="Proteomes" id="UP000316080">
    <property type="component" value="Unassembled WGS sequence"/>
</dbReference>
<name>A0A523BD37_9CREN</name>
<dbReference type="AlphaFoldDB" id="A0A523BD37"/>